<sequence length="165" mass="17765">MPTVLNRYATPFITGLFLISLISGVALFFHWGSSWFRGMHEWLSLVLIVPFVLHIWKNWRAMMNYFKRAPMFLALAVSLVAALAFAIPAAMQPSGAVRGGPPQFAIAQAMFDAPLGTVAPVFGLTEQEALAKLGATTIGQSLTQIAEAQGSSAASLAQELMKPAE</sequence>
<reference evidence="2 3" key="1">
    <citation type="submission" date="2016-11" db="EMBL/GenBank/DDBJ databases">
        <title>A multilocus sequence analysis scheme for characterization of bacteria in the genus Thioclava.</title>
        <authorList>
            <person name="Liu Y."/>
            <person name="Shao Z."/>
        </authorList>
    </citation>
    <scope>NUCLEOTIDE SEQUENCE [LARGE SCALE GENOMIC DNA]</scope>
    <source>
        <strain evidence="2 3">11.10-0-13</strain>
    </source>
</reference>
<feature type="transmembrane region" description="Helical" evidence="1">
    <location>
        <begin position="71"/>
        <end position="91"/>
    </location>
</feature>
<comment type="caution">
    <text evidence="2">The sequence shown here is derived from an EMBL/GenBank/DDBJ whole genome shotgun (WGS) entry which is preliminary data.</text>
</comment>
<keyword evidence="1" id="KW-0812">Transmembrane</keyword>
<proteinExistence type="predicted"/>
<dbReference type="EMBL" id="MPZS01000002">
    <property type="protein sequence ID" value="OOY12084.1"/>
    <property type="molecule type" value="Genomic_DNA"/>
</dbReference>
<accession>A0ABX3MKJ1</accession>
<keyword evidence="1" id="KW-0472">Membrane</keyword>
<organism evidence="2 3">
    <name type="scientific">Thioclava marina</name>
    <dbReference type="NCBI Taxonomy" id="1915077"/>
    <lineage>
        <taxon>Bacteria</taxon>
        <taxon>Pseudomonadati</taxon>
        <taxon>Pseudomonadota</taxon>
        <taxon>Alphaproteobacteria</taxon>
        <taxon>Rhodobacterales</taxon>
        <taxon>Paracoccaceae</taxon>
        <taxon>Thioclava</taxon>
    </lineage>
</organism>
<evidence type="ECO:0000256" key="1">
    <source>
        <dbReference type="SAM" id="Phobius"/>
    </source>
</evidence>
<protein>
    <submittedName>
        <fullName evidence="2">DUF4405 domain-containing protein</fullName>
    </submittedName>
</protein>
<keyword evidence="3" id="KW-1185">Reference proteome</keyword>
<gene>
    <name evidence="2" type="ORF">BMG00_13560</name>
</gene>
<dbReference type="Proteomes" id="UP000242224">
    <property type="component" value="Unassembled WGS sequence"/>
</dbReference>
<feature type="transmembrane region" description="Helical" evidence="1">
    <location>
        <begin position="12"/>
        <end position="30"/>
    </location>
</feature>
<feature type="transmembrane region" description="Helical" evidence="1">
    <location>
        <begin position="42"/>
        <end position="59"/>
    </location>
</feature>
<evidence type="ECO:0000313" key="2">
    <source>
        <dbReference type="EMBL" id="OOY12084.1"/>
    </source>
</evidence>
<name>A0ABX3MKJ1_9RHOB</name>
<dbReference type="RefSeq" id="WP_078574702.1">
    <property type="nucleotide sequence ID" value="NZ_MPZS01000002.1"/>
</dbReference>
<evidence type="ECO:0000313" key="3">
    <source>
        <dbReference type="Proteomes" id="UP000242224"/>
    </source>
</evidence>
<keyword evidence="1" id="KW-1133">Transmembrane helix</keyword>